<dbReference type="Proteomes" id="UP000229115">
    <property type="component" value="Segment"/>
</dbReference>
<sequence>MWSAFLEIFGGFVLISLATISSQAVNHMYQGTFKKEVFLKTNIKPFIWTVIAGTLISIYSVFLPEYTFFIETITGGNEIDTKNIPGLFASASILGTMLKAFLGKPTIVAEAEILKSN</sequence>
<evidence type="ECO:0000313" key="2">
    <source>
        <dbReference type="EMBL" id="ALO80032.1"/>
    </source>
</evidence>
<proteinExistence type="predicted"/>
<dbReference type="EMBL" id="KT962245">
    <property type="protein sequence ID" value="ALO80032.1"/>
    <property type="molecule type" value="Genomic_RNA"/>
</dbReference>
<name>A0A0S2MVU5_9CAUD</name>
<protein>
    <submittedName>
        <fullName evidence="2">Uncharacterized protein</fullName>
    </submittedName>
</protein>
<accession>A0A0S2MVU5</accession>
<reference evidence="2 3" key="1">
    <citation type="submission" date="2015-10" db="EMBL/GenBank/DDBJ databases">
        <title>Large-scale maps of variable infection efficiencies in aquatic Bacteriodetes phage-host model systems.</title>
        <authorList>
            <person name="Holmfeldt K."/>
            <person name="Solonenko N."/>
            <person name="Howard-Varona C."/>
            <person name="Moreno M."/>
            <person name="Malmstrom R.R."/>
            <person name="Blow M.J."/>
            <person name="Sullivan M.B."/>
        </authorList>
    </citation>
    <scope>NUCLEOTIDE SEQUENCE [LARGE SCALE GENOMIC DNA]</scope>
</reference>
<keyword evidence="1" id="KW-0472">Membrane</keyword>
<evidence type="ECO:0000313" key="3">
    <source>
        <dbReference type="Proteomes" id="UP000229115"/>
    </source>
</evidence>
<feature type="transmembrane region" description="Helical" evidence="1">
    <location>
        <begin position="6"/>
        <end position="25"/>
    </location>
</feature>
<gene>
    <name evidence="2" type="ORF">Phi4113_023</name>
</gene>
<keyword evidence="1" id="KW-1133">Transmembrane helix</keyword>
<organism evidence="2 3">
    <name type="scientific">Cellulophaga phage phi4:1_13</name>
    <dbReference type="NCBI Taxonomy" id="1747284"/>
    <lineage>
        <taxon>Viruses</taxon>
        <taxon>Duplodnaviria</taxon>
        <taxon>Heunggongvirae</taxon>
        <taxon>Uroviricota</taxon>
        <taxon>Caudoviricetes</taxon>
        <taxon>Lightbulbvirus</taxon>
        <taxon>Lightbulbvirus Cba41</taxon>
    </lineage>
</organism>
<keyword evidence="1" id="KW-0812">Transmembrane</keyword>
<feature type="transmembrane region" description="Helical" evidence="1">
    <location>
        <begin position="84"/>
        <end position="102"/>
    </location>
</feature>
<feature type="transmembrane region" description="Helical" evidence="1">
    <location>
        <begin position="46"/>
        <end position="64"/>
    </location>
</feature>
<evidence type="ECO:0000256" key="1">
    <source>
        <dbReference type="SAM" id="Phobius"/>
    </source>
</evidence>